<feature type="compositionally biased region" description="Gly residues" evidence="10">
    <location>
        <begin position="357"/>
        <end position="366"/>
    </location>
</feature>
<feature type="domain" description="GDNF/GAS1" evidence="12">
    <location>
        <begin position="28"/>
        <end position="107"/>
    </location>
</feature>
<feature type="region of interest" description="Disordered" evidence="10">
    <location>
        <begin position="354"/>
        <end position="442"/>
    </location>
</feature>
<feature type="region of interest" description="Disordered" evidence="10">
    <location>
        <begin position="110"/>
        <end position="132"/>
    </location>
</feature>
<dbReference type="SMART" id="SM00907">
    <property type="entry name" value="GDNF"/>
    <property type="match status" value="3"/>
</dbReference>
<evidence type="ECO:0000256" key="10">
    <source>
        <dbReference type="SAM" id="MobiDB-lite"/>
    </source>
</evidence>
<evidence type="ECO:0000313" key="14">
    <source>
        <dbReference type="Proteomes" id="UP000002279"/>
    </source>
</evidence>
<dbReference type="PRINTS" id="PR01316">
    <property type="entry name" value="GDNFRECEPTOR"/>
</dbReference>
<protein>
    <recommendedName>
        <fullName evidence="12">GDNF/GAS1 domain-containing protein</fullName>
    </recommendedName>
</protein>
<dbReference type="PANTHER" id="PTHR10269">
    <property type="entry name" value="GDNF RECEPTOR ALPHA"/>
    <property type="match status" value="1"/>
</dbReference>
<dbReference type="InterPro" id="IPR003438">
    <property type="entry name" value="GDNF_rcpt"/>
</dbReference>
<evidence type="ECO:0000256" key="7">
    <source>
        <dbReference type="ARBA" id="ARBA00023170"/>
    </source>
</evidence>
<dbReference type="AlphaFoldDB" id="A0A6I8P881"/>
<feature type="domain" description="GDNF/GAS1" evidence="12">
    <location>
        <begin position="147"/>
        <end position="233"/>
    </location>
</feature>
<dbReference type="Ensembl" id="ENSOANT00000053836.1">
    <property type="protein sequence ID" value="ENSOANP00000049058.1"/>
    <property type="gene ID" value="ENSOANG00000038007.1"/>
</dbReference>
<keyword evidence="6" id="KW-0472">Membrane</keyword>
<dbReference type="Gene3D" id="1.10.220.110">
    <property type="entry name" value="GDNF binding domain"/>
    <property type="match status" value="1"/>
</dbReference>
<feature type="region of interest" description="Disordered" evidence="10">
    <location>
        <begin position="479"/>
        <end position="634"/>
    </location>
</feature>
<feature type="chain" id="PRO_5026073444" description="GDNF/GAS1 domain-containing protein" evidence="11">
    <location>
        <begin position="20"/>
        <end position="634"/>
    </location>
</feature>
<dbReference type="InterPro" id="IPR016017">
    <property type="entry name" value="GDNF/GAS1"/>
</dbReference>
<dbReference type="Pfam" id="PF02351">
    <property type="entry name" value="GDNF"/>
    <property type="match status" value="3"/>
</dbReference>
<evidence type="ECO:0000256" key="11">
    <source>
        <dbReference type="SAM" id="SignalP"/>
    </source>
</evidence>
<keyword evidence="4" id="KW-0336">GPI-anchor</keyword>
<dbReference type="Bgee" id="ENSOANG00000038007">
    <property type="expression patterns" value="Expressed in cerebellum and 1 other cell type or tissue"/>
</dbReference>
<accession>A0A6I8P881</accession>
<proteinExistence type="inferred from homology"/>
<dbReference type="GO" id="GO:0043235">
    <property type="term" value="C:receptor complex"/>
    <property type="evidence" value="ECO:0000318"/>
    <property type="project" value="GO_Central"/>
</dbReference>
<dbReference type="InterPro" id="IPR037193">
    <property type="entry name" value="GDNF_alpha"/>
</dbReference>
<dbReference type="GO" id="GO:0009897">
    <property type="term" value="C:external side of plasma membrane"/>
    <property type="evidence" value="ECO:0000318"/>
    <property type="project" value="GO_Central"/>
</dbReference>
<evidence type="ECO:0000256" key="1">
    <source>
        <dbReference type="ARBA" id="ARBA00004609"/>
    </source>
</evidence>
<dbReference type="PANTHER" id="PTHR10269:SF2">
    <property type="entry name" value="GDNF FAMILY RECEPTOR ALPHA-4"/>
    <property type="match status" value="1"/>
</dbReference>
<reference evidence="13" key="3">
    <citation type="submission" date="2025-09" db="UniProtKB">
        <authorList>
            <consortium name="Ensembl"/>
        </authorList>
    </citation>
    <scope>IDENTIFICATION</scope>
    <source>
        <strain evidence="13">Glennie</strain>
    </source>
</reference>
<comment type="similarity">
    <text evidence="2">Belongs to the GDNFR family.</text>
</comment>
<dbReference type="SUPFAM" id="SSF110035">
    <property type="entry name" value="GDNF receptor-like"/>
    <property type="match status" value="1"/>
</dbReference>
<dbReference type="GO" id="GO:0007399">
    <property type="term" value="P:nervous system development"/>
    <property type="evidence" value="ECO:0000318"/>
    <property type="project" value="GO_Central"/>
</dbReference>
<keyword evidence="14" id="KW-1185">Reference proteome</keyword>
<keyword evidence="8" id="KW-0325">Glycoprotein</keyword>
<evidence type="ECO:0000256" key="5">
    <source>
        <dbReference type="ARBA" id="ARBA00022729"/>
    </source>
</evidence>
<evidence type="ECO:0000256" key="9">
    <source>
        <dbReference type="ARBA" id="ARBA00023288"/>
    </source>
</evidence>
<keyword evidence="5 11" id="KW-0732">Signal</keyword>
<comment type="subcellular location">
    <subcellularLocation>
        <location evidence="1">Cell membrane</location>
        <topology evidence="1">Lipid-anchor</topology>
        <topology evidence="1">GPI-anchor</topology>
    </subcellularLocation>
</comment>
<keyword evidence="9" id="KW-0449">Lipoprotein</keyword>
<feature type="domain" description="GDNF/GAS1" evidence="12">
    <location>
        <begin position="255"/>
        <end position="349"/>
    </location>
</feature>
<evidence type="ECO:0000256" key="6">
    <source>
        <dbReference type="ARBA" id="ARBA00023136"/>
    </source>
</evidence>
<feature type="signal peptide" evidence="11">
    <location>
        <begin position="1"/>
        <end position="19"/>
    </location>
</feature>
<evidence type="ECO:0000256" key="4">
    <source>
        <dbReference type="ARBA" id="ARBA00022622"/>
    </source>
</evidence>
<reference evidence="13 14" key="1">
    <citation type="journal article" date="2008" name="Nature">
        <title>Genome analysis of the platypus reveals unique signatures of evolution.</title>
        <authorList>
            <person name="Warren W.C."/>
            <person name="Hillier L.W."/>
            <person name="Marshall Graves J.A."/>
            <person name="Birney E."/>
            <person name="Ponting C.P."/>
            <person name="Grutzner F."/>
            <person name="Belov K."/>
            <person name="Miller W."/>
            <person name="Clarke L."/>
            <person name="Chinwalla A.T."/>
            <person name="Yang S.P."/>
            <person name="Heger A."/>
            <person name="Locke D.P."/>
            <person name="Miethke P."/>
            <person name="Waters P.D."/>
            <person name="Veyrunes F."/>
            <person name="Fulton L."/>
            <person name="Fulton B."/>
            <person name="Graves T."/>
            <person name="Wallis J."/>
            <person name="Puente X.S."/>
            <person name="Lopez-Otin C."/>
            <person name="Ordonez G.R."/>
            <person name="Eichler E.E."/>
            <person name="Chen L."/>
            <person name="Cheng Z."/>
            <person name="Deakin J.E."/>
            <person name="Alsop A."/>
            <person name="Thompson K."/>
            <person name="Kirby P."/>
            <person name="Papenfuss A.T."/>
            <person name="Wakefield M.J."/>
            <person name="Olender T."/>
            <person name="Lancet D."/>
            <person name="Huttley G.A."/>
            <person name="Smit A.F."/>
            <person name="Pask A."/>
            <person name="Temple-Smith P."/>
            <person name="Batzer M.A."/>
            <person name="Walker J.A."/>
            <person name="Konkel M.K."/>
            <person name="Harris R.S."/>
            <person name="Whittington C.M."/>
            <person name="Wong E.S."/>
            <person name="Gemmell N.J."/>
            <person name="Buschiazzo E."/>
            <person name="Vargas Jentzsch I.M."/>
            <person name="Merkel A."/>
            <person name="Schmitz J."/>
            <person name="Zemann A."/>
            <person name="Churakov G."/>
            <person name="Kriegs J.O."/>
            <person name="Brosius J."/>
            <person name="Murchison E.P."/>
            <person name="Sachidanandam R."/>
            <person name="Smith C."/>
            <person name="Hannon G.J."/>
            <person name="Tsend-Ayush E."/>
            <person name="McMillan D."/>
            <person name="Attenborough R."/>
            <person name="Rens W."/>
            <person name="Ferguson-Smith M."/>
            <person name="Lefevre C.M."/>
            <person name="Sharp J.A."/>
            <person name="Nicholas K.R."/>
            <person name="Ray D.A."/>
            <person name="Kube M."/>
            <person name="Reinhardt R."/>
            <person name="Pringle T.H."/>
            <person name="Taylor J."/>
            <person name="Jones R.C."/>
            <person name="Nixon B."/>
            <person name="Dacheux J.L."/>
            <person name="Niwa H."/>
            <person name="Sekita Y."/>
            <person name="Huang X."/>
            <person name="Stark A."/>
            <person name="Kheradpour P."/>
            <person name="Kellis M."/>
            <person name="Flicek P."/>
            <person name="Chen Y."/>
            <person name="Webber C."/>
            <person name="Hardison R."/>
            <person name="Nelson J."/>
            <person name="Hallsworth-Pepin K."/>
            <person name="Delehaunty K."/>
            <person name="Markovic C."/>
            <person name="Minx P."/>
            <person name="Feng Y."/>
            <person name="Kremitzki C."/>
            <person name="Mitreva M."/>
            <person name="Glasscock J."/>
            <person name="Wylie T."/>
            <person name="Wohldmann P."/>
            <person name="Thiru P."/>
            <person name="Nhan M.N."/>
            <person name="Pohl C.S."/>
            <person name="Smith S.M."/>
            <person name="Hou S."/>
            <person name="Nefedov M."/>
            <person name="de Jong P.J."/>
            <person name="Renfree M.B."/>
            <person name="Mardis E.R."/>
            <person name="Wilson R.K."/>
        </authorList>
    </citation>
    <scope>NUCLEOTIDE SEQUENCE [LARGE SCALE GENOMIC DNA]</scope>
    <source>
        <strain evidence="13 14">Glennie</strain>
    </source>
</reference>
<evidence type="ECO:0000259" key="12">
    <source>
        <dbReference type="SMART" id="SM00907"/>
    </source>
</evidence>
<evidence type="ECO:0000313" key="13">
    <source>
        <dbReference type="Ensembl" id="ENSOANP00000049058.1"/>
    </source>
</evidence>
<evidence type="ECO:0000256" key="8">
    <source>
        <dbReference type="ARBA" id="ARBA00023180"/>
    </source>
</evidence>
<keyword evidence="3" id="KW-1003">Cell membrane</keyword>
<dbReference type="Proteomes" id="UP000002279">
    <property type="component" value="Chromosome 4"/>
</dbReference>
<gene>
    <name evidence="13" type="primary">GFRA4</name>
</gene>
<dbReference type="GeneTree" id="ENSGT00940000160491"/>
<evidence type="ECO:0000256" key="2">
    <source>
        <dbReference type="ARBA" id="ARBA00005961"/>
    </source>
</evidence>
<dbReference type="FunFam" id="1.10.220.110:FF:000001">
    <property type="entry name" value="GDNF family receptor alpha"/>
    <property type="match status" value="1"/>
</dbReference>
<feature type="compositionally biased region" description="Pro residues" evidence="10">
    <location>
        <begin position="604"/>
        <end position="619"/>
    </location>
</feature>
<sequence length="634" mass="65688">MAGLRGPLVALLLDALVAATLGPGARDCLRAGEACTSDPTCSAQWRTLRQCAAGGGPAEPDPDARGRCSGAAGALLSTHFFGCRCRRDTKEEKQCLGVYWTLHQSLLPDPSGPDASPYEPPVRGPDSVPAASVSAGWQSEAPGANRCLEAAQACQADGGCQRLRARYVRACLRGPPRAGAGAGSGSCARARCRRALRRFFGRLPPALTHRLLFCPCRGHHCAERRRQTIVPACSYYPPAPRRPVPHAAAPEKPNCLHPRDACRRTHLCRSRLADFQALCQPSPTTPTACLNDDQAACRRAYVGLLGTPVTPNYVDNASSSVAPWCGCGASGNRHDECQAFLHLFTRNPCLRESRAPGGRGGGGGGHPAPAHRGLPADSRPVPQRTPSRPSGTTPPPPSPGSGTGGPVPRRAPGPTASSAGQGPRRYRRGDGGRGASSGDVGLLWVPVGVNGDRIRDSVHAPSCRLIPSIVSIERSLGAERCGGGREGDGEVPLSSGPRVAGASGPGSRSEERGEGRTGTDFSPVPPGKHFGVPPSGPPLVSPHRRCPGRSGPPEGSLARRRALPAGPRPPGDACCCPPWRSGSSRDGVGGSPPPPGFRSRASRTPPPLPCGLAPLPAPDPALGTGESARQVPES</sequence>
<name>A0A6I8P881_ORNAN</name>
<dbReference type="GO" id="GO:0016167">
    <property type="term" value="F:glial cell-derived neurotrophic factor receptor activity"/>
    <property type="evidence" value="ECO:0000318"/>
    <property type="project" value="GO_Central"/>
</dbReference>
<organism evidence="13 14">
    <name type="scientific">Ornithorhynchus anatinus</name>
    <name type="common">Duckbill platypus</name>
    <dbReference type="NCBI Taxonomy" id="9258"/>
    <lineage>
        <taxon>Eukaryota</taxon>
        <taxon>Metazoa</taxon>
        <taxon>Chordata</taxon>
        <taxon>Craniata</taxon>
        <taxon>Vertebrata</taxon>
        <taxon>Euteleostomi</taxon>
        <taxon>Mammalia</taxon>
        <taxon>Monotremata</taxon>
        <taxon>Ornithorhynchidae</taxon>
        <taxon>Ornithorhynchus</taxon>
    </lineage>
</organism>
<keyword evidence="7" id="KW-0675">Receptor</keyword>
<reference evidence="13" key="2">
    <citation type="submission" date="2025-08" db="UniProtKB">
        <authorList>
            <consortium name="Ensembl"/>
        </authorList>
    </citation>
    <scope>IDENTIFICATION</scope>
    <source>
        <strain evidence="13">Glennie</strain>
    </source>
</reference>
<dbReference type="InParanoid" id="A0A6I8P881"/>
<feature type="compositionally biased region" description="Basic and acidic residues" evidence="10">
    <location>
        <begin position="508"/>
        <end position="517"/>
    </location>
</feature>
<evidence type="ECO:0000256" key="3">
    <source>
        <dbReference type="ARBA" id="ARBA00022475"/>
    </source>
</evidence>